<reference evidence="6" key="3">
    <citation type="submission" date="2025-09" db="UniProtKB">
        <authorList>
            <consortium name="Ensembl"/>
        </authorList>
    </citation>
    <scope>IDENTIFICATION</scope>
</reference>
<name>A0AAQ6IVC4_ANATE</name>
<keyword evidence="7" id="KW-1185">Reference proteome</keyword>
<evidence type="ECO:0000256" key="4">
    <source>
        <dbReference type="SAM" id="SignalP"/>
    </source>
</evidence>
<evidence type="ECO:0000256" key="1">
    <source>
        <dbReference type="ARBA" id="ARBA00004613"/>
    </source>
</evidence>
<evidence type="ECO:0000256" key="2">
    <source>
        <dbReference type="ARBA" id="ARBA00022525"/>
    </source>
</evidence>
<dbReference type="AlphaFoldDB" id="A0AAQ6IVC4"/>
<organism evidence="6 7">
    <name type="scientific">Anabas testudineus</name>
    <name type="common">Climbing perch</name>
    <name type="synonym">Anthias testudineus</name>
    <dbReference type="NCBI Taxonomy" id="64144"/>
    <lineage>
        <taxon>Eukaryota</taxon>
        <taxon>Metazoa</taxon>
        <taxon>Chordata</taxon>
        <taxon>Craniata</taxon>
        <taxon>Vertebrata</taxon>
        <taxon>Euteleostomi</taxon>
        <taxon>Actinopterygii</taxon>
        <taxon>Neopterygii</taxon>
        <taxon>Teleostei</taxon>
        <taxon>Neoteleostei</taxon>
        <taxon>Acanthomorphata</taxon>
        <taxon>Anabantaria</taxon>
        <taxon>Anabantiformes</taxon>
        <taxon>Anabantoidei</taxon>
        <taxon>Anabantidae</taxon>
        <taxon>Anabas</taxon>
    </lineage>
</organism>
<dbReference type="Pfam" id="PF00386">
    <property type="entry name" value="C1q"/>
    <property type="match status" value="1"/>
</dbReference>
<dbReference type="Gene3D" id="2.60.120.40">
    <property type="match status" value="1"/>
</dbReference>
<reference evidence="6 7" key="1">
    <citation type="submission" date="2021-04" db="EMBL/GenBank/DDBJ databases">
        <authorList>
            <consortium name="Wellcome Sanger Institute Data Sharing"/>
        </authorList>
    </citation>
    <scope>NUCLEOTIDE SEQUENCE [LARGE SCALE GENOMIC DNA]</scope>
</reference>
<dbReference type="InterPro" id="IPR050822">
    <property type="entry name" value="Cerebellin_Synaptic_Org"/>
</dbReference>
<feature type="chain" id="PRO_5043759027" description="C1q domain-containing protein" evidence="4">
    <location>
        <begin position="25"/>
        <end position="182"/>
    </location>
</feature>
<keyword evidence="2" id="KW-0964">Secreted</keyword>
<sequence length="182" mass="20156">MVSCWSLLVLVVCGLFLLQAPMEGHEDQSGWLQRVMERLEKLEAARDRSQVAFTASLVTTVQWTHQGPFSSDTKLVFQKVTTNIGNAYNSETGVFTAPTKGLYYISFTGSVGNSGSLNAAVLKNGATMFAIYNTQPCYSADSNGMALELEEGDRMWVVLWKNHSIFDQSRLSTFSGFLIFPM</sequence>
<dbReference type="RefSeq" id="XP_026196998.1">
    <property type="nucleotide sequence ID" value="XM_026341213.1"/>
</dbReference>
<accession>A0AAQ6IVC4</accession>
<dbReference type="InterPro" id="IPR008983">
    <property type="entry name" value="Tumour_necrosis_fac-like_dom"/>
</dbReference>
<evidence type="ECO:0000256" key="3">
    <source>
        <dbReference type="ARBA" id="ARBA00022729"/>
    </source>
</evidence>
<dbReference type="GeneTree" id="ENSGT00950000183116"/>
<reference evidence="6" key="2">
    <citation type="submission" date="2025-08" db="UniProtKB">
        <authorList>
            <consortium name="Ensembl"/>
        </authorList>
    </citation>
    <scope>IDENTIFICATION</scope>
</reference>
<keyword evidence="3 4" id="KW-0732">Signal</keyword>
<evidence type="ECO:0000259" key="5">
    <source>
        <dbReference type="PROSITE" id="PS50871"/>
    </source>
</evidence>
<evidence type="ECO:0000313" key="7">
    <source>
        <dbReference type="Proteomes" id="UP000265040"/>
    </source>
</evidence>
<feature type="domain" description="C1q" evidence="5">
    <location>
        <begin position="46"/>
        <end position="182"/>
    </location>
</feature>
<dbReference type="SUPFAM" id="SSF49842">
    <property type="entry name" value="TNF-like"/>
    <property type="match status" value="1"/>
</dbReference>
<dbReference type="PANTHER" id="PTHR22923:SF102">
    <property type="entry name" value="CEREBELLIN 13-RELATED"/>
    <property type="match status" value="1"/>
</dbReference>
<dbReference type="PROSITE" id="PS50871">
    <property type="entry name" value="C1Q"/>
    <property type="match status" value="1"/>
</dbReference>
<dbReference type="GO" id="GO:0005576">
    <property type="term" value="C:extracellular region"/>
    <property type="evidence" value="ECO:0007669"/>
    <property type="project" value="UniProtKB-SubCell"/>
</dbReference>
<dbReference type="InterPro" id="IPR001073">
    <property type="entry name" value="C1q_dom"/>
</dbReference>
<dbReference type="Proteomes" id="UP000265040">
    <property type="component" value="Chromosome 24"/>
</dbReference>
<feature type="signal peptide" evidence="4">
    <location>
        <begin position="1"/>
        <end position="24"/>
    </location>
</feature>
<comment type="subcellular location">
    <subcellularLocation>
        <location evidence="1">Secreted</location>
    </subcellularLocation>
</comment>
<dbReference type="PANTHER" id="PTHR22923">
    <property type="entry name" value="CEREBELLIN-RELATED"/>
    <property type="match status" value="1"/>
</dbReference>
<dbReference type="GeneID" id="113149248"/>
<dbReference type="PRINTS" id="PR00007">
    <property type="entry name" value="COMPLEMNTC1Q"/>
</dbReference>
<evidence type="ECO:0000313" key="6">
    <source>
        <dbReference type="Ensembl" id="ENSATEP00000078238.1"/>
    </source>
</evidence>
<proteinExistence type="predicted"/>
<dbReference type="SMART" id="SM00110">
    <property type="entry name" value="C1Q"/>
    <property type="match status" value="1"/>
</dbReference>
<dbReference type="Ensembl" id="ENSATET00000078302.1">
    <property type="protein sequence ID" value="ENSATEP00000078238.1"/>
    <property type="gene ID" value="ENSATEG00000033831.1"/>
</dbReference>
<protein>
    <recommendedName>
        <fullName evidence="5">C1q domain-containing protein</fullName>
    </recommendedName>
</protein>